<evidence type="ECO:0000313" key="1">
    <source>
        <dbReference type="EMBL" id="CAF1276384.1"/>
    </source>
</evidence>
<dbReference type="EMBL" id="CAJNOV010007303">
    <property type="protein sequence ID" value="CAF1276384.1"/>
    <property type="molecule type" value="Genomic_DNA"/>
</dbReference>
<protein>
    <submittedName>
        <fullName evidence="1">Uncharacterized protein</fullName>
    </submittedName>
</protein>
<evidence type="ECO:0000313" key="2">
    <source>
        <dbReference type="EMBL" id="CAF3871114.1"/>
    </source>
</evidence>
<sequence length="443" mass="48883">MTIFNYVIVGSGPAGLSASYGLNAHHETNYLLIDSGDGLSERVQSNDKTHIGGIGGAGLFSDGYFVFYPAGNRLWLLDQECLRESYNQLVKMFQGILNIPAFPRDLSMKSAGQVTTLNAILGCHADMALDVATSLAAWFGNTQNSDEQTIINTEKRKRKKQSTFRLTLEQRTALIASILHGLKPNQLSLNTKLCRIESTTDNTYILHCKKNGNDVEFRCKNIILSGGRFFPIVSQSFPMIKHVFKQVEVGVRLCGPANNSLFSDATQANSKVIPTADANLEYRTFFWCRNGGCSWAEQDGIAAYYGSSECSATSESNFGFNVCYKSDDAQNLLEKVKGTRPFELSLAELDKLHDIYGDVGTHIATGIELFFTKFSKDTNLDRQSFMLRGPTVEAVGNYPLLDQNMKVPGENIWYAGDATGVFRGIIPSMLSGLFVVNQTKKLV</sequence>
<accession>A0A815BXE7</accession>
<dbReference type="EMBL" id="CAJOBH010001745">
    <property type="protein sequence ID" value="CAF3871114.1"/>
    <property type="molecule type" value="Genomic_DNA"/>
</dbReference>
<name>A0A815BXE7_9BILA</name>
<proteinExistence type="predicted"/>
<dbReference type="Proteomes" id="UP000681967">
    <property type="component" value="Unassembled WGS sequence"/>
</dbReference>
<reference evidence="1" key="1">
    <citation type="submission" date="2021-02" db="EMBL/GenBank/DDBJ databases">
        <authorList>
            <person name="Nowell W R."/>
        </authorList>
    </citation>
    <scope>NUCLEOTIDE SEQUENCE</scope>
</reference>
<dbReference type="AlphaFoldDB" id="A0A815BXE7"/>
<dbReference type="SUPFAM" id="SSF51905">
    <property type="entry name" value="FAD/NAD(P)-binding domain"/>
    <property type="match status" value="1"/>
</dbReference>
<gene>
    <name evidence="2" type="ORF">BYL167_LOCUS6922</name>
    <name evidence="1" type="ORF">CJN711_LOCUS15744</name>
</gene>
<organism evidence="1 3">
    <name type="scientific">Rotaria magnacalcarata</name>
    <dbReference type="NCBI Taxonomy" id="392030"/>
    <lineage>
        <taxon>Eukaryota</taxon>
        <taxon>Metazoa</taxon>
        <taxon>Spiralia</taxon>
        <taxon>Gnathifera</taxon>
        <taxon>Rotifera</taxon>
        <taxon>Eurotatoria</taxon>
        <taxon>Bdelloidea</taxon>
        <taxon>Philodinida</taxon>
        <taxon>Philodinidae</taxon>
        <taxon>Rotaria</taxon>
    </lineage>
</organism>
<comment type="caution">
    <text evidence="1">The sequence shown here is derived from an EMBL/GenBank/DDBJ whole genome shotgun (WGS) entry which is preliminary data.</text>
</comment>
<dbReference type="InterPro" id="IPR036188">
    <property type="entry name" value="FAD/NAD-bd_sf"/>
</dbReference>
<dbReference type="Proteomes" id="UP000663855">
    <property type="component" value="Unassembled WGS sequence"/>
</dbReference>
<evidence type="ECO:0000313" key="3">
    <source>
        <dbReference type="Proteomes" id="UP000663855"/>
    </source>
</evidence>
<dbReference type="Gene3D" id="3.50.50.60">
    <property type="entry name" value="FAD/NAD(P)-binding domain"/>
    <property type="match status" value="1"/>
</dbReference>